<dbReference type="InterPro" id="IPR052188">
    <property type="entry name" value="Ni-pincer_cofactor_biosynth"/>
</dbReference>
<dbReference type="CDD" id="cd01990">
    <property type="entry name" value="LarE-like"/>
    <property type="match status" value="1"/>
</dbReference>
<dbReference type="SUPFAM" id="SSF52402">
    <property type="entry name" value="Adenine nucleotide alpha hydrolases-like"/>
    <property type="match status" value="1"/>
</dbReference>
<evidence type="ECO:0000313" key="3">
    <source>
        <dbReference type="EMBL" id="KAF0414104.1"/>
    </source>
</evidence>
<dbReference type="AlphaFoldDB" id="A0A6L5A2A8"/>
<proteinExistence type="predicted"/>
<dbReference type="InterPro" id="IPR014729">
    <property type="entry name" value="Rossmann-like_a/b/a_fold"/>
</dbReference>
<reference evidence="3 5" key="1">
    <citation type="submission" date="2019-10" db="EMBL/GenBank/DDBJ databases">
        <authorList>
            <person name="Irmler S."/>
            <person name="Berthoud H."/>
            <person name="Roetschi A."/>
            <person name="Arias E."/>
            <person name="Shani N."/>
            <person name="Wuethrich D."/>
            <person name="Bruggmann R."/>
        </authorList>
    </citation>
    <scope>NUCLEOTIDE SEQUENCE [LARGE SCALE GENOMIC DNA]</scope>
    <source>
        <strain evidence="3 5">FAM13073</strain>
    </source>
</reference>
<name>A0A6L5A2A8_PEDPE</name>
<dbReference type="Proteomes" id="UP000472573">
    <property type="component" value="Unassembled WGS sequence"/>
</dbReference>
<dbReference type="PANTHER" id="PTHR43169:SF2">
    <property type="entry name" value="NAD_GMP SYNTHASE DOMAIN-CONTAINING PROTEIN"/>
    <property type="match status" value="1"/>
</dbReference>
<keyword evidence="4" id="KW-0808">Transferase</keyword>
<evidence type="ECO:0000256" key="1">
    <source>
        <dbReference type="PIRSR" id="PIRSR006661-1"/>
    </source>
</evidence>
<organism evidence="4 6">
    <name type="scientific">Pediococcus pentosaceus</name>
    <dbReference type="NCBI Taxonomy" id="1255"/>
    <lineage>
        <taxon>Bacteria</taxon>
        <taxon>Bacillati</taxon>
        <taxon>Bacillota</taxon>
        <taxon>Bacilli</taxon>
        <taxon>Lactobacillales</taxon>
        <taxon>Lactobacillaceae</taxon>
        <taxon>Pediococcus</taxon>
    </lineage>
</organism>
<evidence type="ECO:0000313" key="5">
    <source>
        <dbReference type="Proteomes" id="UP000472573"/>
    </source>
</evidence>
<evidence type="ECO:0000259" key="2">
    <source>
        <dbReference type="Pfam" id="PF02540"/>
    </source>
</evidence>
<feature type="active site" description="Nucleophile and sulfur donor" evidence="1">
    <location>
        <position position="176"/>
    </location>
</feature>
<dbReference type="InterPro" id="IPR005232">
    <property type="entry name" value="LarE"/>
</dbReference>
<sequence length="276" mass="30644">MTDLEAKENNLIKDLASKQRVAIAYSGGIDSTYLLKVAVDELGKDNVLAMVVNSELFLDDEYNKALELAKDLGANAMGVSMSELADERIAANTPESWYYSKQLLYRTIKKAAAEKGFDIVLDGMIMDDNADFRPGMKARTEEGIVSSLQDADLYKSEIRELAKDRGISNWNKVASCSVASRFPYGTKLTAEAVNNVFAGEKWLRNAGFPVVRVRVHSDLVRVEVPEVEFAKLLAKKAEMSEFMKGLGFNYVTLDVDGFKSGRMNDVLKEEKKATLI</sequence>
<protein>
    <submittedName>
        <fullName evidence="4">ATP-dependent sacrificial sulfur transferase LarE</fullName>
    </submittedName>
</protein>
<comment type="caution">
    <text evidence="4">The sequence shown here is derived from an EMBL/GenBank/DDBJ whole genome shotgun (WGS) entry which is preliminary data.</text>
</comment>
<dbReference type="Gene3D" id="3.40.50.620">
    <property type="entry name" value="HUPs"/>
    <property type="match status" value="1"/>
</dbReference>
<dbReference type="Proteomes" id="UP000743107">
    <property type="component" value="Unassembled WGS sequence"/>
</dbReference>
<feature type="domain" description="NAD/GMP synthase" evidence="2">
    <location>
        <begin position="19"/>
        <end position="84"/>
    </location>
</feature>
<evidence type="ECO:0000313" key="6">
    <source>
        <dbReference type="Proteomes" id="UP000743107"/>
    </source>
</evidence>
<gene>
    <name evidence="4" type="primary">larE</name>
    <name evidence="3" type="ORF">GBO79_04360</name>
    <name evidence="4" type="ORF">ITQ97_03715</name>
</gene>
<reference evidence="4" key="4">
    <citation type="submission" date="2020-11" db="EMBL/GenBank/DDBJ databases">
        <title>Antibiotic susceptibility profiles of Pediococcus pentosaceus from various origins and their implications for the safety assessment of strains with food-technology applications.</title>
        <authorList>
            <person name="Shani N."/>
            <person name="Oberhaensli S."/>
            <person name="Arias E."/>
        </authorList>
    </citation>
    <scope>NUCLEOTIDE SEQUENCE</scope>
    <source>
        <strain evidence="4">FAM 19164</strain>
    </source>
</reference>
<dbReference type="InterPro" id="IPR022310">
    <property type="entry name" value="NAD/GMP_synthase"/>
</dbReference>
<accession>A0A6L5A2A8</accession>
<dbReference type="GO" id="GO:0016783">
    <property type="term" value="F:sulfurtransferase activity"/>
    <property type="evidence" value="ECO:0007669"/>
    <property type="project" value="InterPro"/>
</dbReference>
<dbReference type="Pfam" id="PF02540">
    <property type="entry name" value="NAD_synthase"/>
    <property type="match status" value="1"/>
</dbReference>
<dbReference type="RefSeq" id="WP_002832883.1">
    <property type="nucleotide sequence ID" value="NZ_CABMIS010000008.1"/>
</dbReference>
<evidence type="ECO:0000313" key="4">
    <source>
        <dbReference type="EMBL" id="MBF7126927.1"/>
    </source>
</evidence>
<dbReference type="EMBL" id="WENB01000002">
    <property type="protein sequence ID" value="KAF0414104.1"/>
    <property type="molecule type" value="Genomic_DNA"/>
</dbReference>
<dbReference type="PIRSF" id="PIRSF006661">
    <property type="entry name" value="PP-lp_UCP006661"/>
    <property type="match status" value="1"/>
</dbReference>
<keyword evidence="5" id="KW-1185">Reference proteome</keyword>
<reference evidence="3" key="2">
    <citation type="submission" date="2019-12" db="EMBL/GenBank/DDBJ databases">
        <title>SpeciesPrimer: A bioinformatics pipeline dedicated to the design of qPCR primers for the quantification of bacterial species.</title>
        <authorList>
            <person name="Dreier M."/>
            <person name="Berthoud H."/>
            <person name="Shani N."/>
            <person name="Wechsler D."/>
            <person name="Junier P."/>
        </authorList>
    </citation>
    <scope>NUCLEOTIDE SEQUENCE</scope>
    <source>
        <strain evidence="3">FAM13073</strain>
    </source>
</reference>
<dbReference type="EMBL" id="JADOFV010000002">
    <property type="protein sequence ID" value="MBF7126927.1"/>
    <property type="molecule type" value="Genomic_DNA"/>
</dbReference>
<reference evidence="5" key="3">
    <citation type="submission" date="2020-03" db="EMBL/GenBank/DDBJ databases">
        <title>SpeciesPrimer: A bioinformatics pipeline dedicated to the design of qPCR primers for the quantification of bacterial species.</title>
        <authorList>
            <person name="Dreier M."/>
            <person name="Berthoud H."/>
            <person name="Shani N."/>
            <person name="Wechsler D."/>
            <person name="Junier P."/>
        </authorList>
    </citation>
    <scope>NUCLEOTIDE SEQUENCE [LARGE SCALE GENOMIC DNA]</scope>
    <source>
        <strain evidence="5">FAM13073</strain>
    </source>
</reference>
<dbReference type="NCBIfam" id="TIGR00268">
    <property type="entry name" value="ATP-dependent sacrificial sulfur transferase LarE"/>
    <property type="match status" value="1"/>
</dbReference>
<dbReference type="GO" id="GO:0006163">
    <property type="term" value="P:purine nucleotide metabolic process"/>
    <property type="evidence" value="ECO:0007669"/>
    <property type="project" value="UniProtKB-ARBA"/>
</dbReference>
<dbReference type="PANTHER" id="PTHR43169">
    <property type="entry name" value="EXSB FAMILY PROTEIN"/>
    <property type="match status" value="1"/>
</dbReference>